<dbReference type="Proteomes" id="UP000008461">
    <property type="component" value="Plasmid pHALHY01"/>
</dbReference>
<protein>
    <recommendedName>
        <fullName evidence="4">WG repeat-containing protein</fullName>
    </recommendedName>
</protein>
<gene>
    <name evidence="2" type="ordered locus">Halhy_6625</name>
</gene>
<reference evidence="2 3" key="1">
    <citation type="journal article" date="2011" name="Stand. Genomic Sci.">
        <title>Complete genome sequence of Haliscomenobacter hydrossis type strain (O).</title>
        <authorList>
            <consortium name="US DOE Joint Genome Institute (JGI-PGF)"/>
            <person name="Daligault H."/>
            <person name="Lapidus A."/>
            <person name="Zeytun A."/>
            <person name="Nolan M."/>
            <person name="Lucas S."/>
            <person name="Del Rio T.G."/>
            <person name="Tice H."/>
            <person name="Cheng J.F."/>
            <person name="Tapia R."/>
            <person name="Han C."/>
            <person name="Goodwin L."/>
            <person name="Pitluck S."/>
            <person name="Liolios K."/>
            <person name="Pagani I."/>
            <person name="Ivanova N."/>
            <person name="Huntemann M."/>
            <person name="Mavromatis K."/>
            <person name="Mikhailova N."/>
            <person name="Pati A."/>
            <person name="Chen A."/>
            <person name="Palaniappan K."/>
            <person name="Land M."/>
            <person name="Hauser L."/>
            <person name="Brambilla E.M."/>
            <person name="Rohde M."/>
            <person name="Verbarg S."/>
            <person name="Goker M."/>
            <person name="Bristow J."/>
            <person name="Eisen J.A."/>
            <person name="Markowitz V."/>
            <person name="Hugenholtz P."/>
            <person name="Kyrpides N.C."/>
            <person name="Klenk H.P."/>
            <person name="Woyke T."/>
        </authorList>
    </citation>
    <scope>NUCLEOTIDE SEQUENCE [LARGE SCALE GENOMIC DNA]</scope>
    <source>
        <strain evidence="3">ATCC 27775 / DSM 1100 / LMG 10767 / O</strain>
        <plasmid evidence="3">Plasmid pHALHY01</plasmid>
    </source>
</reference>
<sequence>MKTLLCAVILLLAGQMLLAQPMTDSKGHRILDYKGRVYLESMKLGKITKDSIVKNAQGKKIAFVRPGGILVDENGKTLGQMGKDGKTYYDANGQLVFKVKENTDSETCDILDAEGNVIGNVHNTYKPLVCAMHCFMNGMDPRTHKKVK</sequence>
<proteinExistence type="predicted"/>
<keyword evidence="3" id="KW-1185">Reference proteome</keyword>
<keyword evidence="2" id="KW-0614">Plasmid</keyword>
<name>F4L7T3_HALH1</name>
<dbReference type="EMBL" id="CP002692">
    <property type="protein sequence ID" value="AEE54441.1"/>
    <property type="molecule type" value="Genomic_DNA"/>
</dbReference>
<geneLocation type="plasmid" evidence="2 3">
    <name>pHALHY01</name>
</geneLocation>
<keyword evidence="1" id="KW-0732">Signal</keyword>
<dbReference type="HOGENOM" id="CLU_147919_0_0_10"/>
<dbReference type="RefSeq" id="WP_013768958.1">
    <property type="nucleotide sequence ID" value="NC_015511.1"/>
</dbReference>
<dbReference type="KEGG" id="hhy:Halhy_6625"/>
<evidence type="ECO:0008006" key="4">
    <source>
        <dbReference type="Google" id="ProtNLM"/>
    </source>
</evidence>
<dbReference type="AlphaFoldDB" id="F4L7T3"/>
<feature type="signal peptide" evidence="1">
    <location>
        <begin position="1"/>
        <end position="19"/>
    </location>
</feature>
<organism evidence="2 3">
    <name type="scientific">Haliscomenobacter hydrossis (strain ATCC 27775 / DSM 1100 / LMG 10767 / O)</name>
    <dbReference type="NCBI Taxonomy" id="760192"/>
    <lineage>
        <taxon>Bacteria</taxon>
        <taxon>Pseudomonadati</taxon>
        <taxon>Bacteroidota</taxon>
        <taxon>Saprospiria</taxon>
        <taxon>Saprospirales</taxon>
        <taxon>Haliscomenobacteraceae</taxon>
        <taxon>Haliscomenobacter</taxon>
    </lineage>
</organism>
<evidence type="ECO:0000256" key="1">
    <source>
        <dbReference type="SAM" id="SignalP"/>
    </source>
</evidence>
<evidence type="ECO:0000313" key="3">
    <source>
        <dbReference type="Proteomes" id="UP000008461"/>
    </source>
</evidence>
<accession>F4L7T3</accession>
<feature type="chain" id="PRO_5003310792" description="WG repeat-containing protein" evidence="1">
    <location>
        <begin position="20"/>
        <end position="148"/>
    </location>
</feature>
<reference key="2">
    <citation type="submission" date="2011-04" db="EMBL/GenBank/DDBJ databases">
        <title>Complete sequence of plasmid 1 of Haliscomenobacter hydrossis DSM 1100.</title>
        <authorList>
            <consortium name="US DOE Joint Genome Institute (JGI-PGF)"/>
            <person name="Lucas S."/>
            <person name="Han J."/>
            <person name="Lapidus A."/>
            <person name="Bruce D."/>
            <person name="Goodwin L."/>
            <person name="Pitluck S."/>
            <person name="Peters L."/>
            <person name="Kyrpides N."/>
            <person name="Mavromatis K."/>
            <person name="Ivanova N."/>
            <person name="Ovchinnikova G."/>
            <person name="Pagani I."/>
            <person name="Daligault H."/>
            <person name="Detter J.C."/>
            <person name="Han C."/>
            <person name="Land M."/>
            <person name="Hauser L."/>
            <person name="Markowitz V."/>
            <person name="Cheng J.-F."/>
            <person name="Hugenholtz P."/>
            <person name="Woyke T."/>
            <person name="Wu D."/>
            <person name="Verbarg S."/>
            <person name="Frueling A."/>
            <person name="Brambilla E."/>
            <person name="Klenk H.-P."/>
            <person name="Eisen J.A."/>
        </authorList>
    </citation>
    <scope>NUCLEOTIDE SEQUENCE</scope>
    <source>
        <strain>DSM 1100</strain>
    </source>
</reference>
<evidence type="ECO:0000313" key="2">
    <source>
        <dbReference type="EMBL" id="AEE54441.1"/>
    </source>
</evidence>